<evidence type="ECO:0000256" key="1">
    <source>
        <dbReference type="ARBA" id="ARBA00023015"/>
    </source>
</evidence>
<dbReference type="SUPFAM" id="SSF46689">
    <property type="entry name" value="Homeodomain-like"/>
    <property type="match status" value="1"/>
</dbReference>
<gene>
    <name evidence="7" type="ORF">DFJ64_2443</name>
</gene>
<dbReference type="AlphaFoldDB" id="A0A3D9V664"/>
<dbReference type="GO" id="GO:0000976">
    <property type="term" value="F:transcription cis-regulatory region binding"/>
    <property type="evidence" value="ECO:0007669"/>
    <property type="project" value="TreeGrafter"/>
</dbReference>
<dbReference type="SUPFAM" id="SSF48498">
    <property type="entry name" value="Tetracyclin repressor-like, C-terminal domain"/>
    <property type="match status" value="1"/>
</dbReference>
<comment type="caution">
    <text evidence="7">The sequence shown here is derived from an EMBL/GenBank/DDBJ whole genome shotgun (WGS) entry which is preliminary data.</text>
</comment>
<evidence type="ECO:0000313" key="8">
    <source>
        <dbReference type="Proteomes" id="UP000256485"/>
    </source>
</evidence>
<feature type="region of interest" description="Disordered" evidence="5">
    <location>
        <begin position="194"/>
        <end position="214"/>
    </location>
</feature>
<dbReference type="PANTHER" id="PTHR30055:SF234">
    <property type="entry name" value="HTH-TYPE TRANSCRIPTIONAL REGULATOR BETI"/>
    <property type="match status" value="1"/>
</dbReference>
<dbReference type="PANTHER" id="PTHR30055">
    <property type="entry name" value="HTH-TYPE TRANSCRIPTIONAL REGULATOR RUTR"/>
    <property type="match status" value="1"/>
</dbReference>
<protein>
    <submittedName>
        <fullName evidence="7">TetR family transcriptional regulator</fullName>
    </submittedName>
</protein>
<dbReference type="InterPro" id="IPR036271">
    <property type="entry name" value="Tet_transcr_reg_TetR-rel_C_sf"/>
</dbReference>
<dbReference type="OrthoDB" id="5177743at2"/>
<reference evidence="7 8" key="1">
    <citation type="submission" date="2018-08" db="EMBL/GenBank/DDBJ databases">
        <title>Sequencing the genomes of 1000 actinobacteria strains.</title>
        <authorList>
            <person name="Klenk H.-P."/>
        </authorList>
    </citation>
    <scope>NUCLEOTIDE SEQUENCE [LARGE SCALE GENOMIC DNA]</scope>
    <source>
        <strain evidence="7 8">DSM 22891</strain>
    </source>
</reference>
<keyword evidence="1" id="KW-0805">Transcription regulation</keyword>
<keyword evidence="8" id="KW-1185">Reference proteome</keyword>
<evidence type="ECO:0000256" key="3">
    <source>
        <dbReference type="ARBA" id="ARBA00023163"/>
    </source>
</evidence>
<evidence type="ECO:0000313" key="7">
    <source>
        <dbReference type="EMBL" id="REF37007.1"/>
    </source>
</evidence>
<dbReference type="InterPro" id="IPR009057">
    <property type="entry name" value="Homeodomain-like_sf"/>
</dbReference>
<keyword evidence="2 4" id="KW-0238">DNA-binding</keyword>
<accession>A0A3D9V664</accession>
<dbReference type="Gene3D" id="1.10.357.10">
    <property type="entry name" value="Tetracycline Repressor, domain 2"/>
    <property type="match status" value="1"/>
</dbReference>
<dbReference type="PROSITE" id="PS50977">
    <property type="entry name" value="HTH_TETR_2"/>
    <property type="match status" value="1"/>
</dbReference>
<evidence type="ECO:0000256" key="5">
    <source>
        <dbReference type="SAM" id="MobiDB-lite"/>
    </source>
</evidence>
<name>A0A3D9V664_THECX</name>
<dbReference type="Pfam" id="PF00440">
    <property type="entry name" value="TetR_N"/>
    <property type="match status" value="1"/>
</dbReference>
<dbReference type="GO" id="GO:0003700">
    <property type="term" value="F:DNA-binding transcription factor activity"/>
    <property type="evidence" value="ECO:0007669"/>
    <property type="project" value="TreeGrafter"/>
</dbReference>
<keyword evidence="3" id="KW-0804">Transcription</keyword>
<feature type="DNA-binding region" description="H-T-H motif" evidence="4">
    <location>
        <begin position="25"/>
        <end position="44"/>
    </location>
</feature>
<organism evidence="7 8">
    <name type="scientific">Thermasporomyces composti</name>
    <dbReference type="NCBI Taxonomy" id="696763"/>
    <lineage>
        <taxon>Bacteria</taxon>
        <taxon>Bacillati</taxon>
        <taxon>Actinomycetota</taxon>
        <taxon>Actinomycetes</taxon>
        <taxon>Propionibacteriales</taxon>
        <taxon>Nocardioidaceae</taxon>
        <taxon>Thermasporomyces</taxon>
    </lineage>
</organism>
<dbReference type="PRINTS" id="PR00455">
    <property type="entry name" value="HTHTETR"/>
</dbReference>
<evidence type="ECO:0000256" key="2">
    <source>
        <dbReference type="ARBA" id="ARBA00023125"/>
    </source>
</evidence>
<evidence type="ECO:0000256" key="4">
    <source>
        <dbReference type="PROSITE-ProRule" id="PRU00335"/>
    </source>
</evidence>
<sequence>MGDARQRLLAGAIEYVAENGVNNLTLRRLAAELGTSHRMLLYHFGSKEGLLVEVVREVERRQRQALAELERELDANVDGVAAAAELTRRFWARLADPAMARYERLFFELYGHALQRDPGAAPLLDGVVESWLAPLTELVRTLGVPAESAPARARLGLAVVRGLLLDLLATGDRAGVDAALEEFIAGFTHHDAAQSGDGAAGRPSGPVSADSASS</sequence>
<dbReference type="Proteomes" id="UP000256485">
    <property type="component" value="Unassembled WGS sequence"/>
</dbReference>
<feature type="domain" description="HTH tetR-type" evidence="6">
    <location>
        <begin position="2"/>
        <end position="62"/>
    </location>
</feature>
<proteinExistence type="predicted"/>
<dbReference type="EMBL" id="QTUC01000001">
    <property type="protein sequence ID" value="REF37007.1"/>
    <property type="molecule type" value="Genomic_DNA"/>
</dbReference>
<dbReference type="InterPro" id="IPR050109">
    <property type="entry name" value="HTH-type_TetR-like_transc_reg"/>
</dbReference>
<evidence type="ECO:0000259" key="6">
    <source>
        <dbReference type="PROSITE" id="PS50977"/>
    </source>
</evidence>
<dbReference type="RefSeq" id="WP_115850546.1">
    <property type="nucleotide sequence ID" value="NZ_QTUC01000001.1"/>
</dbReference>
<dbReference type="InterPro" id="IPR001647">
    <property type="entry name" value="HTH_TetR"/>
</dbReference>